<dbReference type="RefSeq" id="WP_320689549.1">
    <property type="nucleotide sequence ID" value="NZ_JAXBLV010000235.1"/>
</dbReference>
<evidence type="ECO:0000313" key="1">
    <source>
        <dbReference type="EMBL" id="MDY3563333.1"/>
    </source>
</evidence>
<comment type="caution">
    <text evidence="1">The sequence shown here is derived from an EMBL/GenBank/DDBJ whole genome shotgun (WGS) entry which is preliminary data.</text>
</comment>
<organism evidence="1 2">
    <name type="scientific">Gemmata algarum</name>
    <dbReference type="NCBI Taxonomy" id="2975278"/>
    <lineage>
        <taxon>Bacteria</taxon>
        <taxon>Pseudomonadati</taxon>
        <taxon>Planctomycetota</taxon>
        <taxon>Planctomycetia</taxon>
        <taxon>Gemmatales</taxon>
        <taxon>Gemmataceae</taxon>
        <taxon>Gemmata</taxon>
    </lineage>
</organism>
<proteinExistence type="predicted"/>
<dbReference type="Proteomes" id="UP001272242">
    <property type="component" value="Unassembled WGS sequence"/>
</dbReference>
<keyword evidence="2" id="KW-1185">Reference proteome</keyword>
<accession>A0ABU5F890</accession>
<reference evidence="2" key="1">
    <citation type="journal article" date="2023" name="Mar. Drugs">
        <title>Gemmata algarum, a Novel Planctomycete Isolated from an Algal Mat, Displays Antimicrobial Activity.</title>
        <authorList>
            <person name="Kumar G."/>
            <person name="Kallscheuer N."/>
            <person name="Kashif M."/>
            <person name="Ahamad S."/>
            <person name="Jagadeeshwari U."/>
            <person name="Pannikurungottu S."/>
            <person name="Haufschild T."/>
            <person name="Kabuu M."/>
            <person name="Sasikala C."/>
            <person name="Jogler C."/>
            <person name="Ramana C."/>
        </authorList>
    </citation>
    <scope>NUCLEOTIDE SEQUENCE [LARGE SCALE GENOMIC DNA]</scope>
    <source>
        <strain evidence="2">JC673</strain>
    </source>
</reference>
<protein>
    <submittedName>
        <fullName evidence="1">Uncharacterized protein</fullName>
    </submittedName>
</protein>
<name>A0ABU5F890_9BACT</name>
<sequence>MTGSDRTRQRRKSTALAVILGASVVGLCALCPISNGLLLRPLLAAFDSRYVPGQIEPMPFDRDLWRAGNGRHRVGMARYLSDKKLLDGKSRAELVEMLGEPDVDQPRDEGVRWLLGFYAKGLFDETLWLELTLGEKGTASGAIVSVSWDDPRRR</sequence>
<dbReference type="EMBL" id="JAXBLV010000235">
    <property type="protein sequence ID" value="MDY3563333.1"/>
    <property type="molecule type" value="Genomic_DNA"/>
</dbReference>
<evidence type="ECO:0000313" key="2">
    <source>
        <dbReference type="Proteomes" id="UP001272242"/>
    </source>
</evidence>
<gene>
    <name evidence="1" type="ORF">R5W23_004834</name>
</gene>